<keyword evidence="2" id="KW-1185">Reference proteome</keyword>
<accession>A0A7H0GLF4</accession>
<dbReference type="KEGG" id="daer:H9K75_02955"/>
<dbReference type="EMBL" id="CP060783">
    <property type="protein sequence ID" value="QNP49120.1"/>
    <property type="molecule type" value="Genomic_DNA"/>
</dbReference>
<sequence length="160" mass="17937">MDEFSDYPWCINGDWFDANDKTGSKGMKTNYKYIAFFVLLISLSNEATSKCSTPIPDSEAIVSYHNAAGILMEINNNELILHSVDTNKNIVVNINNLTSAYSAFGGDVKISDLKTGIQMRIWYVKCRSPKKGTPKAEYIEFFSNNPADTPDATYLKRNGR</sequence>
<protein>
    <submittedName>
        <fullName evidence="1">Uncharacterized protein</fullName>
    </submittedName>
</protein>
<name>A0A7H0GLF4_9BURK</name>
<reference evidence="1 2" key="1">
    <citation type="submission" date="2020-08" db="EMBL/GenBank/DDBJ databases">
        <title>Genome sequence of Diaphorobacter aerolatus KACC 16536T.</title>
        <authorList>
            <person name="Hyun D.-W."/>
            <person name="Bae J.-W."/>
        </authorList>
    </citation>
    <scope>NUCLEOTIDE SEQUENCE [LARGE SCALE GENOMIC DNA]</scope>
    <source>
        <strain evidence="1 2">KACC 16536</strain>
    </source>
</reference>
<dbReference type="RefSeq" id="WP_187724712.1">
    <property type="nucleotide sequence ID" value="NZ_CP060783.1"/>
</dbReference>
<organism evidence="1 2">
    <name type="scientific">Diaphorobacter aerolatus</name>
    <dbReference type="NCBI Taxonomy" id="1288495"/>
    <lineage>
        <taxon>Bacteria</taxon>
        <taxon>Pseudomonadati</taxon>
        <taxon>Pseudomonadota</taxon>
        <taxon>Betaproteobacteria</taxon>
        <taxon>Burkholderiales</taxon>
        <taxon>Comamonadaceae</taxon>
        <taxon>Diaphorobacter</taxon>
    </lineage>
</organism>
<evidence type="ECO:0000313" key="1">
    <source>
        <dbReference type="EMBL" id="QNP49120.1"/>
    </source>
</evidence>
<proteinExistence type="predicted"/>
<evidence type="ECO:0000313" key="2">
    <source>
        <dbReference type="Proteomes" id="UP000516028"/>
    </source>
</evidence>
<gene>
    <name evidence="1" type="ORF">H9K75_02955</name>
</gene>
<dbReference type="Proteomes" id="UP000516028">
    <property type="component" value="Chromosome"/>
</dbReference>
<dbReference type="AlphaFoldDB" id="A0A7H0GLF4"/>